<sequence>MYDSITSLENMLDAWKEFLCGKRSRGDVLRFGQYLMHNLISLHTDLVHKTYKHGGYKVRKISDPKPRILHIAPVRDRFLHHAVHRILYPFFNRKFQCDSFSSRKGKGIHKAMNRFRKFVYIVSKNNKKQCWVLKCDIRKFFANINHDILLSILKKYIVDTDIVWLCEGIIRSFETEKGARKGLPFGNLTSQLFANVYMNEFDQFVKHALKAKYFIRYADDFAFLSNEKRDLENIIPTIQKFFKEKLKLSLHENKLFIKTIGSGVDFLGWVHFPDHRVLRTATKRRMLKRIQKSPTPETLNSYLGLLKHGNAHKLQLKILHVHSE</sequence>
<gene>
    <name evidence="2" type="ORF">A2755_00785</name>
</gene>
<accession>A0A1F8DTZ7</accession>
<dbReference type="Pfam" id="PF00078">
    <property type="entry name" value="RVT_1"/>
    <property type="match status" value="1"/>
</dbReference>
<dbReference type="PROSITE" id="PS50878">
    <property type="entry name" value="RT_POL"/>
    <property type="match status" value="1"/>
</dbReference>
<proteinExistence type="predicted"/>
<evidence type="ECO:0000313" key="3">
    <source>
        <dbReference type="Proteomes" id="UP000177029"/>
    </source>
</evidence>
<dbReference type="CDD" id="cd01651">
    <property type="entry name" value="RT_G2_intron"/>
    <property type="match status" value="1"/>
</dbReference>
<dbReference type="EMBL" id="MGIP01000005">
    <property type="protein sequence ID" value="OGM91886.1"/>
    <property type="molecule type" value="Genomic_DNA"/>
</dbReference>
<evidence type="ECO:0000259" key="1">
    <source>
        <dbReference type="PROSITE" id="PS50878"/>
    </source>
</evidence>
<name>A0A1F8DTZ7_9BACT</name>
<dbReference type="Proteomes" id="UP000177029">
    <property type="component" value="Unassembled WGS sequence"/>
</dbReference>
<dbReference type="InterPro" id="IPR000477">
    <property type="entry name" value="RT_dom"/>
</dbReference>
<protein>
    <recommendedName>
        <fullName evidence="1">Reverse transcriptase domain-containing protein</fullName>
    </recommendedName>
</protein>
<organism evidence="2 3">
    <name type="scientific">Candidatus Wolfebacteria bacterium RIFCSPHIGHO2_01_FULL_48_22</name>
    <dbReference type="NCBI Taxonomy" id="1802555"/>
    <lineage>
        <taxon>Bacteria</taxon>
        <taxon>Candidatus Wolfeibacteriota</taxon>
    </lineage>
</organism>
<dbReference type="STRING" id="1802555.A2755_00785"/>
<reference evidence="2 3" key="1">
    <citation type="journal article" date="2016" name="Nat. Commun.">
        <title>Thousands of microbial genomes shed light on interconnected biogeochemical processes in an aquifer system.</title>
        <authorList>
            <person name="Anantharaman K."/>
            <person name="Brown C.T."/>
            <person name="Hug L.A."/>
            <person name="Sharon I."/>
            <person name="Castelle C.J."/>
            <person name="Probst A.J."/>
            <person name="Thomas B.C."/>
            <person name="Singh A."/>
            <person name="Wilkins M.J."/>
            <person name="Karaoz U."/>
            <person name="Brodie E.L."/>
            <person name="Williams K.H."/>
            <person name="Hubbard S.S."/>
            <person name="Banfield J.F."/>
        </authorList>
    </citation>
    <scope>NUCLEOTIDE SEQUENCE [LARGE SCALE GENOMIC DNA]</scope>
</reference>
<dbReference type="AlphaFoldDB" id="A0A1F8DTZ7"/>
<dbReference type="InterPro" id="IPR043502">
    <property type="entry name" value="DNA/RNA_pol_sf"/>
</dbReference>
<dbReference type="PANTHER" id="PTHR34047">
    <property type="entry name" value="NUCLEAR INTRON MATURASE 1, MITOCHONDRIAL-RELATED"/>
    <property type="match status" value="1"/>
</dbReference>
<dbReference type="PANTHER" id="PTHR34047:SF8">
    <property type="entry name" value="PROTEIN YKFC"/>
    <property type="match status" value="1"/>
</dbReference>
<evidence type="ECO:0000313" key="2">
    <source>
        <dbReference type="EMBL" id="OGM91886.1"/>
    </source>
</evidence>
<feature type="domain" description="Reverse transcriptase" evidence="1">
    <location>
        <begin position="1"/>
        <end position="271"/>
    </location>
</feature>
<dbReference type="SUPFAM" id="SSF56672">
    <property type="entry name" value="DNA/RNA polymerases"/>
    <property type="match status" value="1"/>
</dbReference>
<comment type="caution">
    <text evidence="2">The sequence shown here is derived from an EMBL/GenBank/DDBJ whole genome shotgun (WGS) entry which is preliminary data.</text>
</comment>
<dbReference type="InterPro" id="IPR051083">
    <property type="entry name" value="GrpII_Intron_Splice-Mob/Def"/>
</dbReference>